<evidence type="ECO:0000256" key="2">
    <source>
        <dbReference type="ARBA" id="ARBA00001913"/>
    </source>
</evidence>
<dbReference type="PANTHER" id="PTHR33407:SF9">
    <property type="entry name" value="PECTATE LYASE F-RELATED"/>
    <property type="match status" value="1"/>
</dbReference>
<comment type="caution">
    <text evidence="14">The sequence shown here is derived from an EMBL/GenBank/DDBJ whole genome shotgun (WGS) entry which is preliminary data.</text>
</comment>
<evidence type="ECO:0000256" key="11">
    <source>
        <dbReference type="ARBA" id="ARBA00039895"/>
    </source>
</evidence>
<evidence type="ECO:0000256" key="3">
    <source>
        <dbReference type="ARBA" id="ARBA00004613"/>
    </source>
</evidence>
<feature type="signal peptide" evidence="13">
    <location>
        <begin position="1"/>
        <end position="21"/>
    </location>
</feature>
<feature type="compositionally biased region" description="Polar residues" evidence="12">
    <location>
        <begin position="366"/>
        <end position="390"/>
    </location>
</feature>
<organism evidence="14 15">
    <name type="scientific">Peronospora belbahrii</name>
    <dbReference type="NCBI Taxonomy" id="622444"/>
    <lineage>
        <taxon>Eukaryota</taxon>
        <taxon>Sar</taxon>
        <taxon>Stramenopiles</taxon>
        <taxon>Oomycota</taxon>
        <taxon>Peronosporomycetes</taxon>
        <taxon>Peronosporales</taxon>
        <taxon>Peronosporaceae</taxon>
        <taxon>Peronospora</taxon>
    </lineage>
</organism>
<dbReference type="EMBL" id="CAKKTJ010000136">
    <property type="protein sequence ID" value="CAH0476120.1"/>
    <property type="molecule type" value="Genomic_DNA"/>
</dbReference>
<dbReference type="InterPro" id="IPR012334">
    <property type="entry name" value="Pectin_lyas_fold"/>
</dbReference>
<feature type="compositionally biased region" description="Polar residues" evidence="12">
    <location>
        <begin position="419"/>
        <end position="434"/>
    </location>
</feature>
<comment type="subcellular location">
    <subcellularLocation>
        <location evidence="3">Secreted</location>
    </subcellularLocation>
</comment>
<evidence type="ECO:0000256" key="12">
    <source>
        <dbReference type="SAM" id="MobiDB-lite"/>
    </source>
</evidence>
<gene>
    <name evidence="14" type="ORF">PBS003_LOCUS2916</name>
</gene>
<feature type="compositionally biased region" description="Polar residues" evidence="12">
    <location>
        <begin position="252"/>
        <end position="270"/>
    </location>
</feature>
<dbReference type="Proteomes" id="UP001160483">
    <property type="component" value="Unassembled WGS sequence"/>
</dbReference>
<name>A0AAU9KRY9_9STRA</name>
<dbReference type="PANTHER" id="PTHR33407">
    <property type="entry name" value="PECTATE LYASE F-RELATED"/>
    <property type="match status" value="1"/>
</dbReference>
<feature type="region of interest" description="Disordered" evidence="12">
    <location>
        <begin position="252"/>
        <end position="568"/>
    </location>
</feature>
<evidence type="ECO:0000256" key="9">
    <source>
        <dbReference type="ARBA" id="ARBA00023239"/>
    </source>
</evidence>
<accession>A0AAU9KRY9</accession>
<keyword evidence="9" id="KW-0456">Lyase</keyword>
<dbReference type="InterPro" id="IPR004898">
    <property type="entry name" value="Pectate_lyase_PlyH/PlyE-like"/>
</dbReference>
<evidence type="ECO:0000256" key="6">
    <source>
        <dbReference type="ARBA" id="ARBA00022525"/>
    </source>
</evidence>
<feature type="compositionally biased region" description="Acidic residues" evidence="12">
    <location>
        <begin position="347"/>
        <end position="356"/>
    </location>
</feature>
<evidence type="ECO:0000256" key="13">
    <source>
        <dbReference type="SAM" id="SignalP"/>
    </source>
</evidence>
<feature type="compositionally biased region" description="Polar residues" evidence="12">
    <location>
        <begin position="319"/>
        <end position="338"/>
    </location>
</feature>
<protein>
    <recommendedName>
        <fullName evidence="11">Probable pectate lyase F</fullName>
        <ecNumber evidence="5">4.2.2.2</ecNumber>
    </recommendedName>
</protein>
<dbReference type="GO" id="GO:0030570">
    <property type="term" value="F:pectate lyase activity"/>
    <property type="evidence" value="ECO:0007669"/>
    <property type="project" value="UniProtKB-EC"/>
</dbReference>
<comment type="cofactor">
    <cofactor evidence="2">
        <name>Ca(2+)</name>
        <dbReference type="ChEBI" id="CHEBI:29108"/>
    </cofactor>
</comment>
<comment type="function">
    <text evidence="10">Pectinolytic enzyme consist of four classes of enzymes: pectin lyase, polygalacturonase, pectin methylesterase and rhamnogalacturonase. Among pectinolytic enzymes, pectin lyase is the most important in depolymerization of pectin, since it cleaves internal glycosidic bonds of highly methylated pectins. Favors pectate, the anion, over pectin, the methyl ester.</text>
</comment>
<keyword evidence="7 13" id="KW-0732">Signal</keyword>
<reference evidence="14" key="1">
    <citation type="submission" date="2021-11" db="EMBL/GenBank/DDBJ databases">
        <authorList>
            <person name="Islam A."/>
            <person name="Islam S."/>
            <person name="Flora M.S."/>
            <person name="Rahman M."/>
            <person name="Ziaur R.M."/>
            <person name="Epstein J.H."/>
            <person name="Hassan M."/>
            <person name="Klassen M."/>
            <person name="Woodard K."/>
            <person name="Webb A."/>
            <person name="Webby R.J."/>
            <person name="El Zowalaty M.E."/>
        </authorList>
    </citation>
    <scope>NUCLEOTIDE SEQUENCE</scope>
    <source>
        <strain evidence="14">Pbs3</strain>
    </source>
</reference>
<dbReference type="InterPro" id="IPR011050">
    <property type="entry name" value="Pectin_lyase_fold/virulence"/>
</dbReference>
<feature type="chain" id="PRO_5043572021" description="Probable pectate lyase F" evidence="13">
    <location>
        <begin position="22"/>
        <end position="568"/>
    </location>
</feature>
<evidence type="ECO:0000256" key="5">
    <source>
        <dbReference type="ARBA" id="ARBA00012272"/>
    </source>
</evidence>
<dbReference type="GO" id="GO:0045490">
    <property type="term" value="P:pectin catabolic process"/>
    <property type="evidence" value="ECO:0007669"/>
    <property type="project" value="TreeGrafter"/>
</dbReference>
<evidence type="ECO:0000313" key="14">
    <source>
        <dbReference type="EMBL" id="CAH0476120.1"/>
    </source>
</evidence>
<dbReference type="SUPFAM" id="SSF51126">
    <property type="entry name" value="Pectin lyase-like"/>
    <property type="match status" value="1"/>
</dbReference>
<evidence type="ECO:0000256" key="7">
    <source>
        <dbReference type="ARBA" id="ARBA00022729"/>
    </source>
</evidence>
<comment type="catalytic activity">
    <reaction evidence="1">
        <text>Eliminative cleavage of (1-&gt;4)-alpha-D-galacturonan to give oligosaccharides with 4-deoxy-alpha-D-galact-4-enuronosyl groups at their non-reducing ends.</text>
        <dbReference type="EC" id="4.2.2.2"/>
    </reaction>
</comment>
<feature type="compositionally biased region" description="Polar residues" evidence="12">
    <location>
        <begin position="511"/>
        <end position="531"/>
    </location>
</feature>
<dbReference type="GO" id="GO:0005576">
    <property type="term" value="C:extracellular region"/>
    <property type="evidence" value="ECO:0007669"/>
    <property type="project" value="UniProtKB-SubCell"/>
</dbReference>
<dbReference type="Pfam" id="PF03211">
    <property type="entry name" value="Pectate_lyase"/>
    <property type="match status" value="1"/>
</dbReference>
<dbReference type="Gene3D" id="2.160.20.10">
    <property type="entry name" value="Single-stranded right-handed beta-helix, Pectin lyase-like"/>
    <property type="match status" value="1"/>
</dbReference>
<feature type="compositionally biased region" description="Basic and acidic residues" evidence="12">
    <location>
        <begin position="444"/>
        <end position="466"/>
    </location>
</feature>
<feature type="compositionally biased region" description="Low complexity" evidence="12">
    <location>
        <begin position="282"/>
        <end position="315"/>
    </location>
</feature>
<keyword evidence="8" id="KW-0106">Calcium</keyword>
<dbReference type="EC" id="4.2.2.2" evidence="5"/>
<evidence type="ECO:0000256" key="1">
    <source>
        <dbReference type="ARBA" id="ARBA00000695"/>
    </source>
</evidence>
<evidence type="ECO:0000313" key="15">
    <source>
        <dbReference type="Proteomes" id="UP001160483"/>
    </source>
</evidence>
<comment type="similarity">
    <text evidence="4">Belongs to the polysaccharide lyase 3 family.</text>
</comment>
<evidence type="ECO:0000256" key="10">
    <source>
        <dbReference type="ARBA" id="ARBA00025679"/>
    </source>
</evidence>
<evidence type="ECO:0000256" key="8">
    <source>
        <dbReference type="ARBA" id="ARBA00022837"/>
    </source>
</evidence>
<proteinExistence type="inferred from homology"/>
<keyword evidence="6" id="KW-0964">Secreted</keyword>
<sequence>MVKSSVSFAASAALLMVAANAAYRPNGKWPTSTGKVKYTEPYIIKAGEVFDGKMQTFDRSDISCTGGEGQKDSAVFLVEAGGTLKNAIIGKHQKEGVHCSKSDCTIENVWWDDVCEDALSIKGGSPSSVSTITNCGARYAEDKVVQHNGYGTVKIKGFFAQEFGQLYRSCGTCGDIPRTVTVEDVYAVDPKVIVTVNKNYGDQATLKNIHVKTTNGKDDVKVCRWSQGSKNPAILGNGPSGTLCDYSESDIHINNKSPQTEQSIPSTSGPYSEVAQSEKMSDAPSVSTSSSPQDPPNSSTNSSETITSGTGSTTEYSDSEQSASSTDNSYVKPQNITDDATDKADVLMDDGDEPADGLEATGSKMGLTTETGDSEQSTSSYMKPQKINVTKKSKDNAAIRKEDVVTKDYADESVDTLEATGSDTGSTKETSNSEKLGLDNDYSPTKENERFGRDDHRNGLDRRNQDRIGLGNDYSPTKSQNVTKEKRDNAKAPMDNVDEPVYALESKALETGSTSNLSDSKQLTGVNQVDQQDLADEAMDDAKVPKDDEPADYAEVPTGYDDESDGLS</sequence>
<dbReference type="AlphaFoldDB" id="A0AAU9KRY9"/>
<feature type="compositionally biased region" description="Basic and acidic residues" evidence="12">
    <location>
        <begin position="392"/>
        <end position="410"/>
    </location>
</feature>
<evidence type="ECO:0000256" key="4">
    <source>
        <dbReference type="ARBA" id="ARBA00006463"/>
    </source>
</evidence>